<proteinExistence type="predicted"/>
<organism evidence="1 2">
    <name type="scientific">candidate division WWE3 bacterium RBG_19FT_COMBO_34_6</name>
    <dbReference type="NCBI Taxonomy" id="1802612"/>
    <lineage>
        <taxon>Bacteria</taxon>
        <taxon>Katanobacteria</taxon>
    </lineage>
</organism>
<dbReference type="Gene3D" id="3.30.70.920">
    <property type="match status" value="1"/>
</dbReference>
<dbReference type="EMBL" id="MEUV01000045">
    <property type="protein sequence ID" value="OGC45265.1"/>
    <property type="molecule type" value="Genomic_DNA"/>
</dbReference>
<reference evidence="1 2" key="1">
    <citation type="journal article" date="2016" name="Nat. Commun.">
        <title>Thousands of microbial genomes shed light on interconnected biogeochemical processes in an aquifer system.</title>
        <authorList>
            <person name="Anantharaman K."/>
            <person name="Brown C.T."/>
            <person name="Hug L.A."/>
            <person name="Sharon I."/>
            <person name="Castelle C.J."/>
            <person name="Probst A.J."/>
            <person name="Thomas B.C."/>
            <person name="Singh A."/>
            <person name="Wilkins M.J."/>
            <person name="Karaoz U."/>
            <person name="Brodie E.L."/>
            <person name="Williams K.H."/>
            <person name="Hubbard S.S."/>
            <person name="Banfield J.F."/>
        </authorList>
    </citation>
    <scope>NUCLEOTIDE SEQUENCE [LARGE SCALE GENOMIC DNA]</scope>
</reference>
<evidence type="ECO:0000313" key="1">
    <source>
        <dbReference type="EMBL" id="OGC45265.1"/>
    </source>
</evidence>
<protein>
    <recommendedName>
        <fullName evidence="3">Transcription regulator AsnC/Lrp ligand binding domain-containing protein</fullName>
    </recommendedName>
</protein>
<sequence length="78" mass="8801">MITVHVNVECEYPLSLKPKIIGLNDSNIMKVSVLTGKPQIMVIVSAQNSSQLEETVIKIQNLQHVHRTYTQWEVGAEQ</sequence>
<evidence type="ECO:0000313" key="2">
    <source>
        <dbReference type="Proteomes" id="UP000178615"/>
    </source>
</evidence>
<gene>
    <name evidence="1" type="ORF">A2V49_01550</name>
</gene>
<name>A0A1F4UJX3_UNCKA</name>
<evidence type="ECO:0008006" key="3">
    <source>
        <dbReference type="Google" id="ProtNLM"/>
    </source>
</evidence>
<comment type="caution">
    <text evidence="1">The sequence shown here is derived from an EMBL/GenBank/DDBJ whole genome shotgun (WGS) entry which is preliminary data.</text>
</comment>
<dbReference type="Proteomes" id="UP000178615">
    <property type="component" value="Unassembled WGS sequence"/>
</dbReference>
<accession>A0A1F4UJX3</accession>
<dbReference type="AlphaFoldDB" id="A0A1F4UJX3"/>